<sequence>MFGFGDLWKFFLSFFLLLPIVTLIHEMGHYFFARLFGGNMEINIGSGKSLLRVGPIRLNRVYFWDGWCQYEALRHETKFANIMVYAGGSIANLVSILVVNGLIYAGVFEASIFTYQFAYFSFYFVFFSLFPIDHPNGYPSDGKAIINVFRYGKSDYHPQS</sequence>
<dbReference type="EMBL" id="JBAWKY010000004">
    <property type="protein sequence ID" value="MEI4463308.1"/>
    <property type="molecule type" value="Genomic_DNA"/>
</dbReference>
<evidence type="ECO:0000256" key="1">
    <source>
        <dbReference type="ARBA" id="ARBA00001947"/>
    </source>
</evidence>
<name>A0A0V8GDR1_9BACL</name>
<dbReference type="GeneID" id="90838127"/>
<evidence type="ECO:0000259" key="8">
    <source>
        <dbReference type="Pfam" id="PF02163"/>
    </source>
</evidence>
<dbReference type="OrthoDB" id="849477at2"/>
<evidence type="ECO:0000313" key="9">
    <source>
        <dbReference type="EMBL" id="KSU48448.1"/>
    </source>
</evidence>
<evidence type="ECO:0000256" key="6">
    <source>
        <dbReference type="ARBA" id="ARBA00023136"/>
    </source>
</evidence>
<dbReference type="AlphaFoldDB" id="A0A0V8GDR1"/>
<evidence type="ECO:0000313" key="12">
    <source>
        <dbReference type="Proteomes" id="UP000053797"/>
    </source>
</evidence>
<dbReference type="GO" id="GO:0006508">
    <property type="term" value="P:proteolysis"/>
    <property type="evidence" value="ECO:0007669"/>
    <property type="project" value="UniProtKB-KW"/>
</dbReference>
<dbReference type="EMBL" id="LNQL01000004">
    <property type="protein sequence ID" value="KSU48448.1"/>
    <property type="molecule type" value="Genomic_DNA"/>
</dbReference>
<dbReference type="GO" id="GO:0008233">
    <property type="term" value="F:peptidase activity"/>
    <property type="evidence" value="ECO:0007669"/>
    <property type="project" value="UniProtKB-KW"/>
</dbReference>
<protein>
    <submittedName>
        <fullName evidence="10">Membrane protein</fullName>
    </submittedName>
    <submittedName>
        <fullName evidence="11">Site-2 protease family protein</fullName>
    </submittedName>
</protein>
<evidence type="ECO:0000256" key="3">
    <source>
        <dbReference type="ARBA" id="ARBA00007931"/>
    </source>
</evidence>
<evidence type="ECO:0000313" key="14">
    <source>
        <dbReference type="Proteomes" id="UP001387110"/>
    </source>
</evidence>
<feature type="domain" description="Peptidase M50" evidence="8">
    <location>
        <begin position="14"/>
        <end position="103"/>
    </location>
</feature>
<feature type="transmembrane region" description="Helical" evidence="7">
    <location>
        <begin position="82"/>
        <end position="107"/>
    </location>
</feature>
<dbReference type="RefSeq" id="WP_058265683.1">
    <property type="nucleotide sequence ID" value="NZ_FMYN01000004.1"/>
</dbReference>
<dbReference type="InterPro" id="IPR008915">
    <property type="entry name" value="Peptidase_M50"/>
</dbReference>
<keyword evidence="4 7" id="KW-0812">Transmembrane</keyword>
<comment type="subcellular location">
    <subcellularLocation>
        <location evidence="2">Membrane</location>
        <topology evidence="2">Multi-pass membrane protein</topology>
    </subcellularLocation>
</comment>
<evidence type="ECO:0000313" key="10">
    <source>
        <dbReference type="EMBL" id="KTR25856.1"/>
    </source>
</evidence>
<dbReference type="EMBL" id="LDQV01000030">
    <property type="protein sequence ID" value="KTR25856.1"/>
    <property type="molecule type" value="Genomic_DNA"/>
</dbReference>
<dbReference type="Proteomes" id="UP000053797">
    <property type="component" value="Unassembled WGS sequence"/>
</dbReference>
<reference evidence="11 14" key="3">
    <citation type="submission" date="2023-12" db="EMBL/GenBank/DDBJ databases">
        <authorList>
            <person name="Easwaran N."/>
            <person name="Lazarus H.P.S."/>
        </authorList>
    </citation>
    <scope>NUCLEOTIDE SEQUENCE [LARGE SCALE GENOMIC DNA]</scope>
    <source>
        <strain evidence="11 14">VIT-2023</strain>
    </source>
</reference>
<feature type="transmembrane region" description="Helical" evidence="7">
    <location>
        <begin position="12"/>
        <end position="32"/>
    </location>
</feature>
<gene>
    <name evidence="9" type="ORF">AS033_12570</name>
    <name evidence="10" type="ORF">RSA11_13270</name>
    <name evidence="11" type="ORF">SZL87_12860</name>
</gene>
<dbReference type="Proteomes" id="UP000072605">
    <property type="component" value="Unassembled WGS sequence"/>
</dbReference>
<evidence type="ECO:0000256" key="7">
    <source>
        <dbReference type="SAM" id="Phobius"/>
    </source>
</evidence>
<keyword evidence="14" id="KW-1185">Reference proteome</keyword>
<comment type="cofactor">
    <cofactor evidence="1">
        <name>Zn(2+)</name>
        <dbReference type="ChEBI" id="CHEBI:29105"/>
    </cofactor>
</comment>
<organism evidence="9 12">
    <name type="scientific">Exiguobacterium indicum</name>
    <dbReference type="NCBI Taxonomy" id="296995"/>
    <lineage>
        <taxon>Bacteria</taxon>
        <taxon>Bacillati</taxon>
        <taxon>Bacillota</taxon>
        <taxon>Bacilli</taxon>
        <taxon>Bacillales</taxon>
        <taxon>Bacillales Family XII. Incertae Sedis</taxon>
        <taxon>Exiguobacterium</taxon>
    </lineage>
</organism>
<dbReference type="GO" id="GO:0016020">
    <property type="term" value="C:membrane"/>
    <property type="evidence" value="ECO:0007669"/>
    <property type="project" value="UniProtKB-SubCell"/>
</dbReference>
<keyword evidence="11" id="KW-0645">Protease</keyword>
<reference evidence="9 12" key="1">
    <citation type="journal article" date="2015" name="Int. J. Syst. Evol. Microbiol.">
        <title>Exiguobacterium enclense sp. nov., isolated from sediment.</title>
        <authorList>
            <person name="Dastager S.G."/>
            <person name="Mawlankar R."/>
            <person name="Sonalkar V.V."/>
            <person name="Thorat M.N."/>
            <person name="Mual P."/>
            <person name="Verma A."/>
            <person name="Krishnamurthi S."/>
            <person name="Tang S.K."/>
            <person name="Li W.J."/>
        </authorList>
    </citation>
    <scope>NUCLEOTIDE SEQUENCE [LARGE SCALE GENOMIC DNA]</scope>
    <source>
        <strain evidence="9 12">NIO-1109</strain>
    </source>
</reference>
<evidence type="ECO:0000256" key="4">
    <source>
        <dbReference type="ARBA" id="ARBA00022692"/>
    </source>
</evidence>
<proteinExistence type="inferred from homology"/>
<comment type="caution">
    <text evidence="9">The sequence shown here is derived from an EMBL/GenBank/DDBJ whole genome shotgun (WGS) entry which is preliminary data.</text>
</comment>
<dbReference type="Proteomes" id="UP001387110">
    <property type="component" value="Unassembled WGS sequence"/>
</dbReference>
<comment type="similarity">
    <text evidence="3">Belongs to the peptidase M50B family.</text>
</comment>
<evidence type="ECO:0000313" key="13">
    <source>
        <dbReference type="Proteomes" id="UP000072605"/>
    </source>
</evidence>
<keyword evidence="5 7" id="KW-1133">Transmembrane helix</keyword>
<keyword evidence="6 7" id="KW-0472">Membrane</keyword>
<reference evidence="10 13" key="2">
    <citation type="journal article" date="2016" name="Front. Microbiol.">
        <title>Genomic Resource of Rice Seed Associated Bacteria.</title>
        <authorList>
            <person name="Midha S."/>
            <person name="Bansal K."/>
            <person name="Sharma S."/>
            <person name="Kumar N."/>
            <person name="Patil P.P."/>
            <person name="Chaudhry V."/>
            <person name="Patil P.B."/>
        </authorList>
    </citation>
    <scope>NUCLEOTIDE SEQUENCE [LARGE SCALE GENOMIC DNA]</scope>
    <source>
        <strain evidence="10 13">RSA11</strain>
    </source>
</reference>
<keyword evidence="11" id="KW-0378">Hydrolase</keyword>
<evidence type="ECO:0000256" key="5">
    <source>
        <dbReference type="ARBA" id="ARBA00022989"/>
    </source>
</evidence>
<evidence type="ECO:0000256" key="2">
    <source>
        <dbReference type="ARBA" id="ARBA00004141"/>
    </source>
</evidence>
<accession>A0A0V8GDR1</accession>
<evidence type="ECO:0000313" key="11">
    <source>
        <dbReference type="EMBL" id="MEI4463308.1"/>
    </source>
</evidence>
<dbReference type="Pfam" id="PF02163">
    <property type="entry name" value="Peptidase_M50"/>
    <property type="match status" value="1"/>
</dbReference>
<feature type="transmembrane region" description="Helical" evidence="7">
    <location>
        <begin position="113"/>
        <end position="132"/>
    </location>
</feature>